<keyword evidence="1" id="KW-0812">Transmembrane</keyword>
<feature type="transmembrane region" description="Helical" evidence="1">
    <location>
        <begin position="201"/>
        <end position="226"/>
    </location>
</feature>
<dbReference type="PANTHER" id="PTHR34821">
    <property type="entry name" value="INNER MEMBRANE PROTEIN YDCZ"/>
    <property type="match status" value="1"/>
</dbReference>
<keyword evidence="1" id="KW-1133">Transmembrane helix</keyword>
<feature type="transmembrane region" description="Helical" evidence="1">
    <location>
        <begin position="238"/>
        <end position="256"/>
    </location>
</feature>
<gene>
    <name evidence="2" type="ORF">GCM10023351_29270</name>
</gene>
<comment type="caution">
    <text evidence="2">The sequence shown here is derived from an EMBL/GenBank/DDBJ whole genome shotgun (WGS) entry which is preliminary data.</text>
</comment>
<feature type="transmembrane region" description="Helical" evidence="1">
    <location>
        <begin position="171"/>
        <end position="189"/>
    </location>
</feature>
<keyword evidence="3" id="KW-1185">Reference proteome</keyword>
<dbReference type="Pfam" id="PF04657">
    <property type="entry name" value="DMT_YdcZ"/>
    <property type="match status" value="2"/>
</dbReference>
<feature type="transmembrane region" description="Helical" evidence="1">
    <location>
        <begin position="84"/>
        <end position="100"/>
    </location>
</feature>
<dbReference type="InterPro" id="IPR006750">
    <property type="entry name" value="YdcZ"/>
</dbReference>
<feature type="transmembrane region" description="Helical" evidence="1">
    <location>
        <begin position="140"/>
        <end position="159"/>
    </location>
</feature>
<evidence type="ECO:0000256" key="1">
    <source>
        <dbReference type="SAM" id="Phobius"/>
    </source>
</evidence>
<reference evidence="3" key="1">
    <citation type="journal article" date="2019" name="Int. J. Syst. Evol. Microbiol.">
        <title>The Global Catalogue of Microorganisms (GCM) 10K type strain sequencing project: providing services to taxonomists for standard genome sequencing and annotation.</title>
        <authorList>
            <consortium name="The Broad Institute Genomics Platform"/>
            <consortium name="The Broad Institute Genome Sequencing Center for Infectious Disease"/>
            <person name="Wu L."/>
            <person name="Ma J."/>
        </authorList>
    </citation>
    <scope>NUCLEOTIDE SEQUENCE [LARGE SCALE GENOMIC DNA]</scope>
    <source>
        <strain evidence="3">JCM 18537</strain>
    </source>
</reference>
<dbReference type="PANTHER" id="PTHR34821:SF2">
    <property type="entry name" value="INNER MEMBRANE PROTEIN YDCZ"/>
    <property type="match status" value="1"/>
</dbReference>
<name>A0ABP9AKK2_9MICO</name>
<sequence>MVGSSARTTLGAAGAVAGAVAVGALTAIQARVNGQLGAALDAGLVAAFVSFGSGFAILLVLSLALPAGRAGLRALRTAVSEGRLPWWLLAGGAAGAFSVATQSLTVAVIGVAMFSVGMIAGQTVHGLVLDRIGYSPAGAAPVTLPRVGGAVLVLAAVAVSLTGDAVARTPLWMLVLPFLVGAGVAWQTATNGRLRQRIGSALTATLVNFAGGTLLLGIAALGHVILVGPPAPAPAEPWIYLGGALGVSYIFISAALTPRTGVLLMTLGSVLGLLSASVVLDLVWPPAAPPALWQRGLTVLLAAAGVVVAALRVRRR</sequence>
<dbReference type="EMBL" id="BAABKO010000005">
    <property type="protein sequence ID" value="GAA4782114.1"/>
    <property type="molecule type" value="Genomic_DNA"/>
</dbReference>
<feature type="transmembrane region" description="Helical" evidence="1">
    <location>
        <begin position="42"/>
        <end position="64"/>
    </location>
</feature>
<feature type="transmembrane region" description="Helical" evidence="1">
    <location>
        <begin position="263"/>
        <end position="284"/>
    </location>
</feature>
<evidence type="ECO:0000313" key="3">
    <source>
        <dbReference type="Proteomes" id="UP001501645"/>
    </source>
</evidence>
<protein>
    <submittedName>
        <fullName evidence="2">DMT family transporter</fullName>
    </submittedName>
</protein>
<accession>A0ABP9AKK2</accession>
<feature type="transmembrane region" description="Helical" evidence="1">
    <location>
        <begin position="296"/>
        <end position="313"/>
    </location>
</feature>
<evidence type="ECO:0000313" key="2">
    <source>
        <dbReference type="EMBL" id="GAA4782114.1"/>
    </source>
</evidence>
<proteinExistence type="predicted"/>
<feature type="transmembrane region" description="Helical" evidence="1">
    <location>
        <begin position="106"/>
        <end position="128"/>
    </location>
</feature>
<dbReference type="Proteomes" id="UP001501645">
    <property type="component" value="Unassembled WGS sequence"/>
</dbReference>
<organism evidence="2 3">
    <name type="scientific">Microbacterium gilvum</name>
    <dbReference type="NCBI Taxonomy" id="1336204"/>
    <lineage>
        <taxon>Bacteria</taxon>
        <taxon>Bacillati</taxon>
        <taxon>Actinomycetota</taxon>
        <taxon>Actinomycetes</taxon>
        <taxon>Micrococcales</taxon>
        <taxon>Microbacteriaceae</taxon>
        <taxon>Microbacterium</taxon>
    </lineage>
</organism>
<dbReference type="RefSeq" id="WP_345440702.1">
    <property type="nucleotide sequence ID" value="NZ_BAABKO010000005.1"/>
</dbReference>
<keyword evidence="1" id="KW-0472">Membrane</keyword>